<comment type="caution">
    <text evidence="2">The sequence shown here is derived from an EMBL/GenBank/DDBJ whole genome shotgun (WGS) entry which is preliminary data.</text>
</comment>
<sequence>MPAAATRSLRRYVITGGPGAGKSTLLQALAAAGYHCYEEASRRLIREQMAARSGVLPWLDMGAFAALALDAMKEQHDDAAEVGGTCFFDRAIPDVFGYLMHAGLEVPQDYLSLFASCRYEPVAFLLPPWREIFVQDRERPQTYSESEELYEALREVYGSLGFRLVELPRASVAERAGFVFSLTG</sequence>
<dbReference type="InterPro" id="IPR027417">
    <property type="entry name" value="P-loop_NTPase"/>
</dbReference>
<feature type="domain" description="NadR/Ttd14 AAA" evidence="1">
    <location>
        <begin position="11"/>
        <end position="175"/>
    </location>
</feature>
<evidence type="ECO:0000313" key="2">
    <source>
        <dbReference type="EMBL" id="MBF0636743.1"/>
    </source>
</evidence>
<dbReference type="SUPFAM" id="SSF52540">
    <property type="entry name" value="P-loop containing nucleoside triphosphate hydrolases"/>
    <property type="match status" value="1"/>
</dbReference>
<protein>
    <submittedName>
        <fullName evidence="2">AAA family ATPase</fullName>
    </submittedName>
</protein>
<dbReference type="InterPro" id="IPR038727">
    <property type="entry name" value="NadR/Ttd14_AAA_dom"/>
</dbReference>
<proteinExistence type="predicted"/>
<dbReference type="Pfam" id="PF13521">
    <property type="entry name" value="AAA_28"/>
    <property type="match status" value="1"/>
</dbReference>
<dbReference type="EMBL" id="JADGII010000008">
    <property type="protein sequence ID" value="MBF0636743.1"/>
    <property type="molecule type" value="Genomic_DNA"/>
</dbReference>
<dbReference type="RefSeq" id="WP_114607296.1">
    <property type="nucleotide sequence ID" value="NZ_JABVZQ010000018.1"/>
</dbReference>
<organism evidence="2 3">
    <name type="scientific">Prosthecochloris ethylica</name>
    <dbReference type="NCBI Taxonomy" id="2743976"/>
    <lineage>
        <taxon>Bacteria</taxon>
        <taxon>Pseudomonadati</taxon>
        <taxon>Chlorobiota</taxon>
        <taxon>Chlorobiia</taxon>
        <taxon>Chlorobiales</taxon>
        <taxon>Chlorobiaceae</taxon>
        <taxon>Prosthecochloris</taxon>
    </lineage>
</organism>
<gene>
    <name evidence="2" type="ORF">INT08_06080</name>
</gene>
<name>A0ABR9XSD4_9CHLB</name>
<accession>A0ABR9XSD4</accession>
<reference evidence="2 3" key="1">
    <citation type="journal article" date="2020" name="Microorganisms">
        <title>Simultaneous Genome Sequencing of Prosthecochloris ethylica and Desulfuromonas acetoxidans within a Syntrophic Mixture Reveals Unique Pili and Protein Interactions.</title>
        <authorList>
            <person name="Kyndt J.A."/>
            <person name="Van Beeumen J.J."/>
            <person name="Meyer T.E."/>
        </authorList>
    </citation>
    <scope>NUCLEOTIDE SEQUENCE [LARGE SCALE GENOMIC DNA]</scope>
    <source>
        <strain evidence="2 3">N3</strain>
    </source>
</reference>
<dbReference type="Gene3D" id="3.40.50.300">
    <property type="entry name" value="P-loop containing nucleotide triphosphate hydrolases"/>
    <property type="match status" value="1"/>
</dbReference>
<keyword evidence="3" id="KW-1185">Reference proteome</keyword>
<dbReference type="Proteomes" id="UP000619838">
    <property type="component" value="Unassembled WGS sequence"/>
</dbReference>
<evidence type="ECO:0000259" key="1">
    <source>
        <dbReference type="Pfam" id="PF13521"/>
    </source>
</evidence>
<evidence type="ECO:0000313" key="3">
    <source>
        <dbReference type="Proteomes" id="UP000619838"/>
    </source>
</evidence>